<evidence type="ECO:0000256" key="2">
    <source>
        <dbReference type="SAM" id="Phobius"/>
    </source>
</evidence>
<keyword evidence="2" id="KW-0472">Membrane</keyword>
<sequence>MSVSAEAGASSSGSVRATRTLTVTGLNHALHDGYTDLIYVLLPVWQAEFALSYGLLALLRGLYAGAMAGLQIPVGRIAERIDGKIILIAGTALSALGYVCAGFSGGVIGLGLALALSGAGSSTQHPIASAAVSRAYGAGARGPLGIYNFSGDLGKAAIPALTS</sequence>
<organism evidence="4 5">
    <name type="scientific">Chiloscyllium punctatum</name>
    <name type="common">Brownbanded bambooshark</name>
    <name type="synonym">Hemiscyllium punctatum</name>
    <dbReference type="NCBI Taxonomy" id="137246"/>
    <lineage>
        <taxon>Eukaryota</taxon>
        <taxon>Metazoa</taxon>
        <taxon>Chordata</taxon>
        <taxon>Craniata</taxon>
        <taxon>Vertebrata</taxon>
        <taxon>Chondrichthyes</taxon>
        <taxon>Elasmobranchii</taxon>
        <taxon>Galeomorphii</taxon>
        <taxon>Galeoidea</taxon>
        <taxon>Orectolobiformes</taxon>
        <taxon>Hemiscylliidae</taxon>
        <taxon>Chiloscyllium</taxon>
    </lineage>
</organism>
<gene>
    <name evidence="4" type="ORF">chiPu_0032931</name>
</gene>
<dbReference type="PROSITE" id="PS50850">
    <property type="entry name" value="MFS"/>
    <property type="match status" value="1"/>
</dbReference>
<dbReference type="GO" id="GO:0005886">
    <property type="term" value="C:plasma membrane"/>
    <property type="evidence" value="ECO:0007669"/>
    <property type="project" value="TreeGrafter"/>
</dbReference>
<dbReference type="Pfam" id="PF07690">
    <property type="entry name" value="MFS_1"/>
    <property type="match status" value="1"/>
</dbReference>
<keyword evidence="2" id="KW-1133">Transmembrane helix</keyword>
<accession>A0A401U0Q0</accession>
<reference evidence="4 5" key="1">
    <citation type="journal article" date="2018" name="Nat. Ecol. Evol.">
        <title>Shark genomes provide insights into elasmobranch evolution and the origin of vertebrates.</title>
        <authorList>
            <person name="Hara Y"/>
            <person name="Yamaguchi K"/>
            <person name="Onimaru K"/>
            <person name="Kadota M"/>
            <person name="Koyanagi M"/>
            <person name="Keeley SD"/>
            <person name="Tatsumi K"/>
            <person name="Tanaka K"/>
            <person name="Motone F"/>
            <person name="Kageyama Y"/>
            <person name="Nozu R"/>
            <person name="Adachi N"/>
            <person name="Nishimura O"/>
            <person name="Nakagawa R"/>
            <person name="Tanegashima C"/>
            <person name="Kiyatake I"/>
            <person name="Matsumoto R"/>
            <person name="Murakumo K"/>
            <person name="Nishida K"/>
            <person name="Terakita A"/>
            <person name="Kuratani S"/>
            <person name="Sato K"/>
            <person name="Hyodo S Kuraku.S."/>
        </authorList>
    </citation>
    <scope>NUCLEOTIDE SEQUENCE [LARGE SCALE GENOMIC DNA]</scope>
</reference>
<comment type="subcellular location">
    <subcellularLocation>
        <location evidence="1">Membrane</location>
        <topology evidence="1">Multi-pass membrane protein</topology>
    </subcellularLocation>
</comment>
<dbReference type="Proteomes" id="UP000287033">
    <property type="component" value="Unassembled WGS sequence"/>
</dbReference>
<dbReference type="InterPro" id="IPR020846">
    <property type="entry name" value="MFS_dom"/>
</dbReference>
<dbReference type="SUPFAM" id="SSF103473">
    <property type="entry name" value="MFS general substrate transporter"/>
    <property type="match status" value="1"/>
</dbReference>
<name>A0A401U0Q0_CHIPU</name>
<evidence type="ECO:0000313" key="4">
    <source>
        <dbReference type="EMBL" id="GCC48459.1"/>
    </source>
</evidence>
<protein>
    <recommendedName>
        <fullName evidence="3">Major facilitator superfamily (MFS) profile domain-containing protein</fullName>
    </recommendedName>
</protein>
<proteinExistence type="predicted"/>
<evidence type="ECO:0000259" key="3">
    <source>
        <dbReference type="PROSITE" id="PS50850"/>
    </source>
</evidence>
<dbReference type="AlphaFoldDB" id="A0A401U0Q0"/>
<feature type="domain" description="Major facilitator superfamily (MFS) profile" evidence="3">
    <location>
        <begin position="20"/>
        <end position="163"/>
    </location>
</feature>
<dbReference type="EMBL" id="BEZZ01249330">
    <property type="protein sequence ID" value="GCC48459.1"/>
    <property type="molecule type" value="Genomic_DNA"/>
</dbReference>
<feature type="non-terminal residue" evidence="4">
    <location>
        <position position="163"/>
    </location>
</feature>
<dbReference type="Gene3D" id="1.20.1250.20">
    <property type="entry name" value="MFS general substrate transporter like domains"/>
    <property type="match status" value="1"/>
</dbReference>
<dbReference type="GO" id="GO:0022857">
    <property type="term" value="F:transmembrane transporter activity"/>
    <property type="evidence" value="ECO:0007669"/>
    <property type="project" value="InterPro"/>
</dbReference>
<dbReference type="PANTHER" id="PTHR43129">
    <property type="entry name" value="FOSMIDOMYCIN RESISTANCE PROTEIN"/>
    <property type="match status" value="1"/>
</dbReference>
<keyword evidence="5" id="KW-1185">Reference proteome</keyword>
<comment type="caution">
    <text evidence="4">The sequence shown here is derived from an EMBL/GenBank/DDBJ whole genome shotgun (WGS) entry which is preliminary data.</text>
</comment>
<feature type="transmembrane region" description="Helical" evidence="2">
    <location>
        <begin position="85"/>
        <end position="116"/>
    </location>
</feature>
<evidence type="ECO:0000313" key="5">
    <source>
        <dbReference type="Proteomes" id="UP000287033"/>
    </source>
</evidence>
<evidence type="ECO:0000256" key="1">
    <source>
        <dbReference type="ARBA" id="ARBA00004141"/>
    </source>
</evidence>
<dbReference type="PANTHER" id="PTHR43129:SF1">
    <property type="entry name" value="FOSMIDOMYCIN RESISTANCE PROTEIN"/>
    <property type="match status" value="1"/>
</dbReference>
<keyword evidence="2" id="KW-0812">Transmembrane</keyword>
<dbReference type="InterPro" id="IPR036259">
    <property type="entry name" value="MFS_trans_sf"/>
</dbReference>
<dbReference type="InterPro" id="IPR011701">
    <property type="entry name" value="MFS"/>
</dbReference>